<comment type="caution">
    <text evidence="1">The sequence shown here is derived from an EMBL/GenBank/DDBJ whole genome shotgun (WGS) entry which is preliminary data.</text>
</comment>
<evidence type="ECO:0000313" key="1">
    <source>
        <dbReference type="EMBL" id="KAF7375619.1"/>
    </source>
</evidence>
<organism evidence="1 2">
    <name type="scientific">Mycena sanguinolenta</name>
    <dbReference type="NCBI Taxonomy" id="230812"/>
    <lineage>
        <taxon>Eukaryota</taxon>
        <taxon>Fungi</taxon>
        <taxon>Dikarya</taxon>
        <taxon>Basidiomycota</taxon>
        <taxon>Agaricomycotina</taxon>
        <taxon>Agaricomycetes</taxon>
        <taxon>Agaricomycetidae</taxon>
        <taxon>Agaricales</taxon>
        <taxon>Marasmiineae</taxon>
        <taxon>Mycenaceae</taxon>
        <taxon>Mycena</taxon>
    </lineage>
</organism>
<gene>
    <name evidence="1" type="ORF">MSAN_00450700</name>
</gene>
<dbReference type="EMBL" id="JACAZH010000002">
    <property type="protein sequence ID" value="KAF7375619.1"/>
    <property type="molecule type" value="Genomic_DNA"/>
</dbReference>
<accession>A0A8H6ZE34</accession>
<name>A0A8H6ZE34_9AGAR</name>
<reference evidence="1" key="1">
    <citation type="submission" date="2020-05" db="EMBL/GenBank/DDBJ databases">
        <title>Mycena genomes resolve the evolution of fungal bioluminescence.</title>
        <authorList>
            <person name="Tsai I.J."/>
        </authorList>
    </citation>
    <scope>NUCLEOTIDE SEQUENCE</scope>
    <source>
        <strain evidence="1">160909Yilan</strain>
    </source>
</reference>
<protein>
    <submittedName>
        <fullName evidence="1">F-box domain-containing protein</fullName>
    </submittedName>
</protein>
<dbReference type="AlphaFoldDB" id="A0A8H6ZE34"/>
<proteinExistence type="predicted"/>
<dbReference type="Proteomes" id="UP000623467">
    <property type="component" value="Unassembled WGS sequence"/>
</dbReference>
<dbReference type="OrthoDB" id="2835096at2759"/>
<evidence type="ECO:0000313" key="2">
    <source>
        <dbReference type="Proteomes" id="UP000623467"/>
    </source>
</evidence>
<sequence length="442" mass="50089">MFRNFLFTFSLQHSSSVDQLIDSFLALPLPSHHLLTNNDVPLDSDIPVIRRIISDGRKILDALQVPIESLQSILARLAMVEAWNTQIHTTLVDLHATLAQLTQTRDETANTVHEYRAVLSPVRCLPQELICEIFVQVLLSECGENSSRLPQPWRLGHICRSWRRAALSYPRLWPSITFPSLGTRERSAMMEIQLSRSGNTPLDILWEGDKLVESRLLKLVTTHSNRWHVLRLPSHQPLFGDSRSALKWLRPVAGRLAQLRRLEVVTASDNLLVTDVFAAAPALREVVLTDREFSVSSPERINIPWAQITHYRGCYPLSRQLKILQKASNLIECAIGYSPLSPSALSRRILLPQLRRLHLTDAEILDYIDAPLLETLSYRITFRGSSSLIRLRFKSLTKLAFIDSQTSLPSSKVITLLLQDLPRPHVSPSWGPLSRMVTDQAV</sequence>
<keyword evidence="2" id="KW-1185">Reference proteome</keyword>